<keyword evidence="6 7" id="KW-0131">Cell cycle</keyword>
<keyword evidence="5 7" id="KW-0472">Membrane</keyword>
<dbReference type="GO" id="GO:0043093">
    <property type="term" value="P:FtsZ-dependent cytokinesis"/>
    <property type="evidence" value="ECO:0007669"/>
    <property type="project" value="UniProtKB-UniRule"/>
</dbReference>
<evidence type="ECO:0000256" key="9">
    <source>
        <dbReference type="SAM" id="MobiDB-lite"/>
    </source>
</evidence>
<dbReference type="InterPro" id="IPR011922">
    <property type="entry name" value="Cell_div_FtsL"/>
</dbReference>
<dbReference type="HAMAP" id="MF_00910">
    <property type="entry name" value="FtsL"/>
    <property type="match status" value="1"/>
</dbReference>
<sequence length="123" mass="14001">MALRNHHHSETYISRPSIPEQPQIQKTVKRHRKLLSKGEKILLICLLSVVTLLAVMIIQTQTAVRSTTTDISQIEKQIDTTSKENTDLSIQVSELSTYDRIWKKAEELGLKLNEQNVKVVPGQ</sequence>
<evidence type="ECO:0000256" key="6">
    <source>
        <dbReference type="ARBA" id="ARBA00023306"/>
    </source>
</evidence>
<accession>A0A544TEP7</accession>
<keyword evidence="3 7" id="KW-0812">Transmembrane</keyword>
<dbReference type="AlphaFoldDB" id="A0A544TEP7"/>
<dbReference type="OrthoDB" id="14664at2"/>
<comment type="similarity">
    <text evidence="7">Belongs to the FtsL family.</text>
</comment>
<name>A0A544TEP7_9BACI</name>
<dbReference type="GO" id="GO:0032153">
    <property type="term" value="C:cell division site"/>
    <property type="evidence" value="ECO:0007669"/>
    <property type="project" value="UniProtKB-UniRule"/>
</dbReference>
<dbReference type="Proteomes" id="UP000317316">
    <property type="component" value="Unassembled WGS sequence"/>
</dbReference>
<reference evidence="10 11" key="1">
    <citation type="submission" date="2019-05" db="EMBL/GenBank/DDBJ databases">
        <title>Psychrobacillus vulpis sp. nov., a new species isolated from feces of a red fox that inhabits in The Tablas de Daimiel Natural Park, Albacete, Spain.</title>
        <authorList>
            <person name="Rodriguez M."/>
            <person name="Reina J.C."/>
            <person name="Bejar V."/>
            <person name="Llamas I."/>
        </authorList>
    </citation>
    <scope>NUCLEOTIDE SEQUENCE [LARGE SCALE GENOMIC DNA]</scope>
    <source>
        <strain evidence="10 11">NEAU-3TGS17</strain>
    </source>
</reference>
<dbReference type="GO" id="GO:0005886">
    <property type="term" value="C:plasma membrane"/>
    <property type="evidence" value="ECO:0007669"/>
    <property type="project" value="UniProtKB-SubCell"/>
</dbReference>
<evidence type="ECO:0000256" key="2">
    <source>
        <dbReference type="ARBA" id="ARBA00022618"/>
    </source>
</evidence>
<evidence type="ECO:0000256" key="8">
    <source>
        <dbReference type="NCBIfam" id="TIGR02209"/>
    </source>
</evidence>
<comment type="subcellular location">
    <subcellularLocation>
        <location evidence="7">Cell membrane</location>
        <topology evidence="7">Single-pass type II membrane protein</topology>
    </subcellularLocation>
    <text evidence="7">Localizes to the division septum where it forms a ring structure.</text>
</comment>
<evidence type="ECO:0000256" key="3">
    <source>
        <dbReference type="ARBA" id="ARBA00022692"/>
    </source>
</evidence>
<comment type="caution">
    <text evidence="10">The sequence shown here is derived from an EMBL/GenBank/DDBJ whole genome shotgun (WGS) entry which is preliminary data.</text>
</comment>
<dbReference type="NCBIfam" id="TIGR02209">
    <property type="entry name" value="ftsL_broad"/>
    <property type="match status" value="1"/>
</dbReference>
<keyword evidence="4 7" id="KW-1133">Transmembrane helix</keyword>
<gene>
    <name evidence="7 10" type="primary">ftsL</name>
    <name evidence="10" type="ORF">FG382_04210</name>
</gene>
<keyword evidence="11" id="KW-1185">Reference proteome</keyword>
<proteinExistence type="inferred from homology"/>
<keyword evidence="1 7" id="KW-1003">Cell membrane</keyword>
<feature type="region of interest" description="Disordered" evidence="9">
    <location>
        <begin position="1"/>
        <end position="24"/>
    </location>
</feature>
<dbReference type="RefSeq" id="WP_142537644.1">
    <property type="nucleotide sequence ID" value="NZ_BMIE01000001.1"/>
</dbReference>
<evidence type="ECO:0000256" key="1">
    <source>
        <dbReference type="ARBA" id="ARBA00022475"/>
    </source>
</evidence>
<protein>
    <recommendedName>
        <fullName evidence="7 8">Cell division protein FtsL</fullName>
    </recommendedName>
</protein>
<keyword evidence="2 7" id="KW-0132">Cell division</keyword>
<evidence type="ECO:0000313" key="10">
    <source>
        <dbReference type="EMBL" id="TQR15925.1"/>
    </source>
</evidence>
<dbReference type="Pfam" id="PF04977">
    <property type="entry name" value="DivIC"/>
    <property type="match status" value="1"/>
</dbReference>
<evidence type="ECO:0000256" key="4">
    <source>
        <dbReference type="ARBA" id="ARBA00022989"/>
    </source>
</evidence>
<organism evidence="10 11">
    <name type="scientific">Psychrobacillus lasiicapitis</name>
    <dbReference type="NCBI Taxonomy" id="1636719"/>
    <lineage>
        <taxon>Bacteria</taxon>
        <taxon>Bacillati</taxon>
        <taxon>Bacillota</taxon>
        <taxon>Bacilli</taxon>
        <taxon>Bacillales</taxon>
        <taxon>Bacillaceae</taxon>
        <taxon>Psychrobacillus</taxon>
    </lineage>
</organism>
<dbReference type="InterPro" id="IPR007060">
    <property type="entry name" value="FtsL/DivIC"/>
</dbReference>
<evidence type="ECO:0000256" key="7">
    <source>
        <dbReference type="HAMAP-Rule" id="MF_00910"/>
    </source>
</evidence>
<evidence type="ECO:0000256" key="5">
    <source>
        <dbReference type="ARBA" id="ARBA00023136"/>
    </source>
</evidence>
<feature type="transmembrane region" description="Helical" evidence="7">
    <location>
        <begin position="41"/>
        <end position="58"/>
    </location>
</feature>
<evidence type="ECO:0000313" key="11">
    <source>
        <dbReference type="Proteomes" id="UP000317316"/>
    </source>
</evidence>
<comment type="function">
    <text evidence="7">Essential cell division protein.</text>
</comment>
<dbReference type="EMBL" id="VDGH01000002">
    <property type="protein sequence ID" value="TQR15925.1"/>
    <property type="molecule type" value="Genomic_DNA"/>
</dbReference>